<dbReference type="AlphaFoldDB" id="A0A6P8YCZ9"/>
<dbReference type="Gene3D" id="1.10.30.10">
    <property type="entry name" value="High mobility group box domain"/>
    <property type="match status" value="1"/>
</dbReference>
<keyword evidence="2" id="KW-1185">Reference proteome</keyword>
<dbReference type="SUPFAM" id="SSF47095">
    <property type="entry name" value="HMG-box"/>
    <property type="match status" value="1"/>
</dbReference>
<dbReference type="CDD" id="cd00084">
    <property type="entry name" value="HMG-box_SF"/>
    <property type="match status" value="1"/>
</dbReference>
<evidence type="ECO:0000313" key="2">
    <source>
        <dbReference type="Proteomes" id="UP000515158"/>
    </source>
</evidence>
<dbReference type="KEGG" id="tpal:117641475"/>
<dbReference type="InParanoid" id="A0A6P8YCZ9"/>
<name>A0A6P8YCZ9_THRPL</name>
<dbReference type="Proteomes" id="UP000515158">
    <property type="component" value="Unplaced"/>
</dbReference>
<organism evidence="3">
    <name type="scientific">Thrips palmi</name>
    <name type="common">Melon thrips</name>
    <dbReference type="NCBI Taxonomy" id="161013"/>
    <lineage>
        <taxon>Eukaryota</taxon>
        <taxon>Metazoa</taxon>
        <taxon>Ecdysozoa</taxon>
        <taxon>Arthropoda</taxon>
        <taxon>Hexapoda</taxon>
        <taxon>Insecta</taxon>
        <taxon>Pterygota</taxon>
        <taxon>Neoptera</taxon>
        <taxon>Paraneoptera</taxon>
        <taxon>Thysanoptera</taxon>
        <taxon>Terebrantia</taxon>
        <taxon>Thripoidea</taxon>
        <taxon>Thripidae</taxon>
        <taxon>Thrips</taxon>
    </lineage>
</organism>
<gene>
    <name evidence="3" type="primary">LOC117641475</name>
</gene>
<dbReference type="InterPro" id="IPR036910">
    <property type="entry name" value="HMG_box_dom_sf"/>
</dbReference>
<feature type="compositionally biased region" description="Basic and acidic residues" evidence="1">
    <location>
        <begin position="106"/>
        <end position="148"/>
    </location>
</feature>
<dbReference type="GeneID" id="117641475"/>
<sequence length="170" mass="20289">MGRNAYINFYMWYYNEHRGQAPVTIIAKRAGITWRKMTPQEKSRFMDRNGFPKGKIPLYIVRPKFQSVQGNFKNKVVRKSKQNHQQRKQSKSISERKVSGKKKKKESNESDLKEEGSKIQTKHGKERDFKDESVQKNEEENDETTGKEESEETITRRRSIQRWMDKNHYS</sequence>
<feature type="compositionally biased region" description="Basic residues" evidence="1">
    <location>
        <begin position="75"/>
        <end position="90"/>
    </location>
</feature>
<accession>A0A6P8YCZ9</accession>
<feature type="region of interest" description="Disordered" evidence="1">
    <location>
        <begin position="70"/>
        <end position="170"/>
    </location>
</feature>
<proteinExistence type="predicted"/>
<dbReference type="RefSeq" id="XP_034234730.1">
    <property type="nucleotide sequence ID" value="XM_034378839.1"/>
</dbReference>
<evidence type="ECO:0000256" key="1">
    <source>
        <dbReference type="SAM" id="MobiDB-lite"/>
    </source>
</evidence>
<reference evidence="3" key="1">
    <citation type="submission" date="2025-08" db="UniProtKB">
        <authorList>
            <consortium name="RefSeq"/>
        </authorList>
    </citation>
    <scope>IDENTIFICATION</scope>
    <source>
        <tissue evidence="3">Total insect</tissue>
    </source>
</reference>
<protein>
    <submittedName>
        <fullName evidence="3">Uncharacterized protein LOC117641475</fullName>
    </submittedName>
</protein>
<dbReference type="OrthoDB" id="10492917at2759"/>
<evidence type="ECO:0000313" key="3">
    <source>
        <dbReference type="RefSeq" id="XP_034234730.1"/>
    </source>
</evidence>
<dbReference type="GO" id="GO:0005634">
    <property type="term" value="C:nucleus"/>
    <property type="evidence" value="ECO:0007669"/>
    <property type="project" value="UniProtKB-ARBA"/>
</dbReference>